<gene>
    <name evidence="1" type="ORF">PDESU_01675</name>
</gene>
<dbReference type="AlphaFoldDB" id="A0A6C2U0J9"/>
<evidence type="ECO:0000313" key="1">
    <source>
        <dbReference type="EMBL" id="VGO13121.1"/>
    </source>
</evidence>
<dbReference type="Proteomes" id="UP000366872">
    <property type="component" value="Unassembled WGS sequence"/>
</dbReference>
<dbReference type="EMBL" id="CAAHFG010000001">
    <property type="protein sequence ID" value="VGO13121.1"/>
    <property type="molecule type" value="Genomic_DNA"/>
</dbReference>
<proteinExistence type="predicted"/>
<sequence>MLSVSYHNREFVDIAGTLGFESQVGSGVTKQVSGWLRTKLDQLGFSAFDKMIPDQQAKPIKKPLRKVMWKCICGQEAWVEKGECLDAVCKICHSAFERPQELIDSKEEIDLAVATAA</sequence>
<name>A0A6C2U0J9_PONDE</name>
<keyword evidence="2" id="KW-1185">Reference proteome</keyword>
<evidence type="ECO:0000313" key="2">
    <source>
        <dbReference type="Proteomes" id="UP000366872"/>
    </source>
</evidence>
<protein>
    <submittedName>
        <fullName evidence="1">Uncharacterized protein</fullName>
    </submittedName>
</protein>
<organism evidence="1 2">
    <name type="scientific">Pontiella desulfatans</name>
    <dbReference type="NCBI Taxonomy" id="2750659"/>
    <lineage>
        <taxon>Bacteria</taxon>
        <taxon>Pseudomonadati</taxon>
        <taxon>Kiritimatiellota</taxon>
        <taxon>Kiritimatiellia</taxon>
        <taxon>Kiritimatiellales</taxon>
        <taxon>Pontiellaceae</taxon>
        <taxon>Pontiella</taxon>
    </lineage>
</organism>
<reference evidence="1 2" key="1">
    <citation type="submission" date="2019-04" db="EMBL/GenBank/DDBJ databases">
        <authorList>
            <person name="Van Vliet M D."/>
        </authorList>
    </citation>
    <scope>NUCLEOTIDE SEQUENCE [LARGE SCALE GENOMIC DNA]</scope>
    <source>
        <strain evidence="1 2">F1</strain>
    </source>
</reference>
<accession>A0A6C2U0J9</accession>
<dbReference type="RefSeq" id="WP_168442085.1">
    <property type="nucleotide sequence ID" value="NZ_CAAHFG010000001.1"/>
</dbReference>